<comment type="caution">
    <text evidence="2">The sequence shown here is derived from an EMBL/GenBank/DDBJ whole genome shotgun (WGS) entry which is preliminary data.</text>
</comment>
<reference evidence="2 3" key="1">
    <citation type="journal article" date="2019" name="Commun. Biol.">
        <title>The bagworm genome reveals a unique fibroin gene that provides high tensile strength.</title>
        <authorList>
            <person name="Kono N."/>
            <person name="Nakamura H."/>
            <person name="Ohtoshi R."/>
            <person name="Tomita M."/>
            <person name="Numata K."/>
            <person name="Arakawa K."/>
        </authorList>
    </citation>
    <scope>NUCLEOTIDE SEQUENCE [LARGE SCALE GENOMIC DNA]</scope>
</reference>
<protein>
    <submittedName>
        <fullName evidence="2">Uncharacterized protein</fullName>
    </submittedName>
</protein>
<feature type="region of interest" description="Disordered" evidence="1">
    <location>
        <begin position="1"/>
        <end position="31"/>
    </location>
</feature>
<keyword evidence="3" id="KW-1185">Reference proteome</keyword>
<proteinExistence type="predicted"/>
<evidence type="ECO:0000256" key="1">
    <source>
        <dbReference type="SAM" id="MobiDB-lite"/>
    </source>
</evidence>
<feature type="compositionally biased region" description="Basic residues" evidence="1">
    <location>
        <begin position="16"/>
        <end position="28"/>
    </location>
</feature>
<evidence type="ECO:0000313" key="2">
    <source>
        <dbReference type="EMBL" id="GBP75582.1"/>
    </source>
</evidence>
<dbReference type="EMBL" id="BGZK01001254">
    <property type="protein sequence ID" value="GBP75582.1"/>
    <property type="molecule type" value="Genomic_DNA"/>
</dbReference>
<dbReference type="Proteomes" id="UP000299102">
    <property type="component" value="Unassembled WGS sequence"/>
</dbReference>
<dbReference type="AlphaFoldDB" id="A0A4C1YL38"/>
<name>A0A4C1YL38_EUMVA</name>
<gene>
    <name evidence="2" type="ORF">EVAR_43488_1</name>
</gene>
<sequence length="133" mass="14585">MVCERARGRRGTVSGRRPRRPRAPRRSRNNAIGAPLSSVLATFTAIVSPPARNLRADRSLSGFIATAVPTDSTLVFPFNSNRQAISSRECIYSPGRARSSGRRVLRATVEFQTVAAGRLTCLTRPLCSFAYDF</sequence>
<accession>A0A4C1YL38</accession>
<evidence type="ECO:0000313" key="3">
    <source>
        <dbReference type="Proteomes" id="UP000299102"/>
    </source>
</evidence>
<organism evidence="2 3">
    <name type="scientific">Eumeta variegata</name>
    <name type="common">Bagworm moth</name>
    <name type="synonym">Eumeta japonica</name>
    <dbReference type="NCBI Taxonomy" id="151549"/>
    <lineage>
        <taxon>Eukaryota</taxon>
        <taxon>Metazoa</taxon>
        <taxon>Ecdysozoa</taxon>
        <taxon>Arthropoda</taxon>
        <taxon>Hexapoda</taxon>
        <taxon>Insecta</taxon>
        <taxon>Pterygota</taxon>
        <taxon>Neoptera</taxon>
        <taxon>Endopterygota</taxon>
        <taxon>Lepidoptera</taxon>
        <taxon>Glossata</taxon>
        <taxon>Ditrysia</taxon>
        <taxon>Tineoidea</taxon>
        <taxon>Psychidae</taxon>
        <taxon>Oiketicinae</taxon>
        <taxon>Eumeta</taxon>
    </lineage>
</organism>